<feature type="transmembrane region" description="Helical" evidence="1">
    <location>
        <begin position="326"/>
        <end position="347"/>
    </location>
</feature>
<evidence type="ECO:0000313" key="3">
    <source>
        <dbReference type="EMBL" id="CED94283.1"/>
    </source>
</evidence>
<keyword evidence="1" id="KW-0812">Transmembrane</keyword>
<proteinExistence type="predicted"/>
<name>A0A1V1I2B3_9FIRM</name>
<dbReference type="InterPro" id="IPR013099">
    <property type="entry name" value="K_chnl_dom"/>
</dbReference>
<dbReference type="KEGG" id="ril:CRIB_1676"/>
<keyword evidence="1" id="KW-0472">Membrane</keyword>
<keyword evidence="4" id="KW-1185">Reference proteome</keyword>
<organism evidence="3 4">
    <name type="scientific">Romboutsia ilealis</name>
    <dbReference type="NCBI Taxonomy" id="1115758"/>
    <lineage>
        <taxon>Bacteria</taxon>
        <taxon>Bacillati</taxon>
        <taxon>Bacillota</taxon>
        <taxon>Clostridia</taxon>
        <taxon>Peptostreptococcales</taxon>
        <taxon>Peptostreptococcaceae</taxon>
        <taxon>Romboutsia</taxon>
    </lineage>
</organism>
<evidence type="ECO:0000313" key="4">
    <source>
        <dbReference type="Proteomes" id="UP000245622"/>
    </source>
</evidence>
<feature type="domain" description="Potassium channel" evidence="2">
    <location>
        <begin position="295"/>
        <end position="350"/>
    </location>
</feature>
<dbReference type="GeneID" id="82205708"/>
<dbReference type="AlphaFoldDB" id="A0A1V1I2B3"/>
<sequence>MKCKWSSNINNKCICNYDADETGYCIFHKKHKTIEESKAVIKLIKEEKINDFSGFVFEENFNIKDVIDYSYEELNFTETIFIKEALFNNYTFKGKVIFNQTNFLDFTTFINSKFRYSVIFNNVIFNPKHSNKKIFMGVEFTGQNLVINSVHNLPRLDGIKFDEYTKFILLDVDYEREHYINGKINYRIARNQANKIGDHERIGYYYYKERAYGSKTIKVEDYPTYRDYLSSKFFDALSKYTVGYGERPWNILKVSILTISIFALLYMFIGIKTLNNELIGISIKTLKQYSLVEILNTYIDLWYFSMVTFTTVGYGDMIVTTTIGKILVSLEVFFGITIGAAWTSVIIKRMIR</sequence>
<dbReference type="RefSeq" id="WP_180701816.1">
    <property type="nucleotide sequence ID" value="NZ_LN555523.1"/>
</dbReference>
<dbReference type="Gene3D" id="1.10.287.70">
    <property type="match status" value="1"/>
</dbReference>
<evidence type="ECO:0000256" key="1">
    <source>
        <dbReference type="SAM" id="Phobius"/>
    </source>
</evidence>
<dbReference type="Pfam" id="PF07885">
    <property type="entry name" value="Ion_trans_2"/>
    <property type="match status" value="1"/>
</dbReference>
<keyword evidence="1" id="KW-1133">Transmembrane helix</keyword>
<dbReference type="SUPFAM" id="SSF81324">
    <property type="entry name" value="Voltage-gated potassium channels"/>
    <property type="match status" value="1"/>
</dbReference>
<dbReference type="Proteomes" id="UP000245622">
    <property type="component" value="Chromosome 1"/>
</dbReference>
<accession>A0A1V1I2B3</accession>
<reference evidence="3 4" key="1">
    <citation type="submission" date="2014-04" db="EMBL/GenBank/DDBJ databases">
        <authorList>
            <person name="Hornung B.V."/>
        </authorList>
    </citation>
    <scope>NUCLEOTIDE SEQUENCE [LARGE SCALE GENOMIC DNA]</scope>
    <source>
        <strain evidence="3 4">CRIB</strain>
    </source>
</reference>
<feature type="transmembrane region" description="Helical" evidence="1">
    <location>
        <begin position="254"/>
        <end position="274"/>
    </location>
</feature>
<feature type="transmembrane region" description="Helical" evidence="1">
    <location>
        <begin position="295"/>
        <end position="314"/>
    </location>
</feature>
<dbReference type="EMBL" id="LN555523">
    <property type="protein sequence ID" value="CED94283.1"/>
    <property type="molecule type" value="Genomic_DNA"/>
</dbReference>
<evidence type="ECO:0000259" key="2">
    <source>
        <dbReference type="Pfam" id="PF07885"/>
    </source>
</evidence>
<protein>
    <submittedName>
        <fullName evidence="3">Ion channel</fullName>
    </submittedName>
</protein>
<gene>
    <name evidence="3" type="ORF">CRIB_1676</name>
</gene>